<evidence type="ECO:0000259" key="8">
    <source>
        <dbReference type="PROSITE" id="PS51332"/>
    </source>
</evidence>
<dbReference type="InterPro" id="IPR007197">
    <property type="entry name" value="rSAM"/>
</dbReference>
<keyword evidence="5" id="KW-0479">Metal-binding</keyword>
<dbReference type="InterPro" id="IPR051198">
    <property type="entry name" value="BchE-like"/>
</dbReference>
<dbReference type="SUPFAM" id="SSF102114">
    <property type="entry name" value="Radical SAM enzymes"/>
    <property type="match status" value="1"/>
</dbReference>
<sequence>MKVLLISSIFDGDQFRIGENIGLKIIDSILKIEGFQTQVIDPSILSLSWKDMAKNVVEEKIDVVGLSIQFNAALEPAIKFIKYVKKRSPEVKIIVGGHVPSLYYDYVLKVCPEIDAVVLFDAENVIVDLLKYLNSDISSINNIAYIKDGKIKTSMITDKSLDLDEVPFQSRDSSSNFLGDPHFFMISSRGCPHRCSFCSVPVYNEKAGYNKWRYRSASNVFAEILYLCDNFEAKSISFLDDNFLATNHAKYRAEEIADLILENDVEISWSFECRADSIEQELFTHLRSSGLKHVFVGVESGVQHVLERYNKNIYIHQNFHAIDILESLNIAYTIGFIMFDPFTTITDIQENIKFLRRIGVVNYQILTNKLTVYKDTQIFYELQQLDLLQINGISCSYKFSSKVVERLFNAFQSLLSPYRAIDFEMKKIEFRLSQSRMPDKLDQWLGFRKWYCDVVLNVAENVITCIINDGLNFDLIARDIRDSVDQLKTKLSQFP</sequence>
<evidence type="ECO:0000256" key="4">
    <source>
        <dbReference type="ARBA" id="ARBA00022691"/>
    </source>
</evidence>
<dbReference type="InterPro" id="IPR036724">
    <property type="entry name" value="Cobalamin-bd_sf"/>
</dbReference>
<dbReference type="SFLD" id="SFLDS00029">
    <property type="entry name" value="Radical_SAM"/>
    <property type="match status" value="1"/>
</dbReference>
<dbReference type="GO" id="GO:0005829">
    <property type="term" value="C:cytosol"/>
    <property type="evidence" value="ECO:0007669"/>
    <property type="project" value="TreeGrafter"/>
</dbReference>
<dbReference type="GO" id="GO:0003824">
    <property type="term" value="F:catalytic activity"/>
    <property type="evidence" value="ECO:0007669"/>
    <property type="project" value="InterPro"/>
</dbReference>
<dbReference type="CDD" id="cd01335">
    <property type="entry name" value="Radical_SAM"/>
    <property type="match status" value="1"/>
</dbReference>
<proteinExistence type="predicted"/>
<feature type="domain" description="B12-binding" evidence="8">
    <location>
        <begin position="1"/>
        <end position="140"/>
    </location>
</feature>
<keyword evidence="3" id="KW-0808">Transferase</keyword>
<evidence type="ECO:0000313" key="10">
    <source>
        <dbReference type="EMBL" id="SHJ72687.1"/>
    </source>
</evidence>
<comment type="cofactor">
    <cofactor evidence="1">
        <name>[4Fe-4S] cluster</name>
        <dbReference type="ChEBI" id="CHEBI:49883"/>
    </cofactor>
</comment>
<name>A0A1M6LNB2_9BACT</name>
<dbReference type="PANTHER" id="PTHR43409:SF7">
    <property type="entry name" value="BLL1977 PROTEIN"/>
    <property type="match status" value="1"/>
</dbReference>
<dbReference type="GO" id="GO:0031419">
    <property type="term" value="F:cobalamin binding"/>
    <property type="evidence" value="ECO:0007669"/>
    <property type="project" value="InterPro"/>
</dbReference>
<accession>A0A1M6LNB2</accession>
<dbReference type="InterPro" id="IPR006638">
    <property type="entry name" value="Elp3/MiaA/NifB-like_rSAM"/>
</dbReference>
<keyword evidence="11" id="KW-1185">Reference proteome</keyword>
<keyword evidence="6" id="KW-0408">Iron</keyword>
<evidence type="ECO:0000256" key="1">
    <source>
        <dbReference type="ARBA" id="ARBA00001966"/>
    </source>
</evidence>
<dbReference type="SUPFAM" id="SSF52242">
    <property type="entry name" value="Cobalamin (vitamin B12)-binding domain"/>
    <property type="match status" value="1"/>
</dbReference>
<dbReference type="SFLD" id="SFLDG01123">
    <property type="entry name" value="methyltransferase_(Class_B)"/>
    <property type="match status" value="1"/>
</dbReference>
<dbReference type="RefSeq" id="WP_073475600.1">
    <property type="nucleotide sequence ID" value="NZ_FQZU01000011.1"/>
</dbReference>
<dbReference type="InterPro" id="IPR058240">
    <property type="entry name" value="rSAM_sf"/>
</dbReference>
<evidence type="ECO:0000256" key="5">
    <source>
        <dbReference type="ARBA" id="ARBA00022723"/>
    </source>
</evidence>
<dbReference type="Gene3D" id="3.40.50.280">
    <property type="entry name" value="Cobalamin-binding domain"/>
    <property type="match status" value="1"/>
</dbReference>
<dbReference type="STRING" id="1121393.SAMN02745216_02135"/>
<evidence type="ECO:0000313" key="11">
    <source>
        <dbReference type="Proteomes" id="UP000183994"/>
    </source>
</evidence>
<gene>
    <name evidence="10" type="ORF">SAMN02745216_02135</name>
</gene>
<dbReference type="PANTHER" id="PTHR43409">
    <property type="entry name" value="ANAEROBIC MAGNESIUM-PROTOPORPHYRIN IX MONOMETHYL ESTER CYCLASE-RELATED"/>
    <property type="match status" value="1"/>
</dbReference>
<reference evidence="11" key="1">
    <citation type="submission" date="2016-11" db="EMBL/GenBank/DDBJ databases">
        <authorList>
            <person name="Varghese N."/>
            <person name="Submissions S."/>
        </authorList>
    </citation>
    <scope>NUCLEOTIDE SEQUENCE [LARGE SCALE GENOMIC DNA]</scope>
    <source>
        <strain evidence="11">DSM 16219</strain>
    </source>
</reference>
<dbReference type="InterPro" id="IPR006158">
    <property type="entry name" value="Cobalamin-bd"/>
</dbReference>
<evidence type="ECO:0000256" key="6">
    <source>
        <dbReference type="ARBA" id="ARBA00023004"/>
    </source>
</evidence>
<dbReference type="Proteomes" id="UP000183994">
    <property type="component" value="Unassembled WGS sequence"/>
</dbReference>
<dbReference type="InterPro" id="IPR023404">
    <property type="entry name" value="rSAM_horseshoe"/>
</dbReference>
<dbReference type="OrthoDB" id="9804952at2"/>
<protein>
    <submittedName>
        <fullName evidence="10">Radical SAM superfamily enzyme YgiQ, UPF0313 family</fullName>
    </submittedName>
</protein>
<evidence type="ECO:0000256" key="3">
    <source>
        <dbReference type="ARBA" id="ARBA00022679"/>
    </source>
</evidence>
<organism evidence="10 11">
    <name type="scientific">Desulfatibacillum alkenivorans DSM 16219</name>
    <dbReference type="NCBI Taxonomy" id="1121393"/>
    <lineage>
        <taxon>Bacteria</taxon>
        <taxon>Pseudomonadati</taxon>
        <taxon>Thermodesulfobacteriota</taxon>
        <taxon>Desulfobacteria</taxon>
        <taxon>Desulfobacterales</taxon>
        <taxon>Desulfatibacillaceae</taxon>
        <taxon>Desulfatibacillum</taxon>
    </lineage>
</organism>
<dbReference type="InterPro" id="IPR034466">
    <property type="entry name" value="Methyltransferase_Class_B"/>
</dbReference>
<dbReference type="PROSITE" id="PS51918">
    <property type="entry name" value="RADICAL_SAM"/>
    <property type="match status" value="1"/>
</dbReference>
<keyword evidence="2" id="KW-0489">Methyltransferase</keyword>
<dbReference type="GO" id="GO:0051539">
    <property type="term" value="F:4 iron, 4 sulfur cluster binding"/>
    <property type="evidence" value="ECO:0007669"/>
    <property type="project" value="UniProtKB-KW"/>
</dbReference>
<feature type="domain" description="Radical SAM core" evidence="9">
    <location>
        <begin position="177"/>
        <end position="394"/>
    </location>
</feature>
<dbReference type="Pfam" id="PF02310">
    <property type="entry name" value="B12-binding"/>
    <property type="match status" value="1"/>
</dbReference>
<dbReference type="PROSITE" id="PS51332">
    <property type="entry name" value="B12_BINDING"/>
    <property type="match status" value="1"/>
</dbReference>
<evidence type="ECO:0000259" key="9">
    <source>
        <dbReference type="PROSITE" id="PS51918"/>
    </source>
</evidence>
<dbReference type="Pfam" id="PF04055">
    <property type="entry name" value="Radical_SAM"/>
    <property type="match status" value="1"/>
</dbReference>
<evidence type="ECO:0000256" key="2">
    <source>
        <dbReference type="ARBA" id="ARBA00022603"/>
    </source>
</evidence>
<keyword evidence="4" id="KW-0949">S-adenosyl-L-methionine</keyword>
<dbReference type="EMBL" id="FQZU01000011">
    <property type="protein sequence ID" value="SHJ72687.1"/>
    <property type="molecule type" value="Genomic_DNA"/>
</dbReference>
<dbReference type="GO" id="GO:0046872">
    <property type="term" value="F:metal ion binding"/>
    <property type="evidence" value="ECO:0007669"/>
    <property type="project" value="UniProtKB-KW"/>
</dbReference>
<dbReference type="SMART" id="SM00729">
    <property type="entry name" value="Elp3"/>
    <property type="match status" value="1"/>
</dbReference>
<evidence type="ECO:0000256" key="7">
    <source>
        <dbReference type="ARBA" id="ARBA00023014"/>
    </source>
</evidence>
<dbReference type="AlphaFoldDB" id="A0A1M6LNB2"/>
<dbReference type="SFLD" id="SFLDG01082">
    <property type="entry name" value="B12-binding_domain_containing"/>
    <property type="match status" value="1"/>
</dbReference>
<keyword evidence="7" id="KW-0411">Iron-sulfur</keyword>
<dbReference type="Gene3D" id="3.80.30.20">
    <property type="entry name" value="tm_1862 like domain"/>
    <property type="match status" value="1"/>
</dbReference>